<feature type="compositionally biased region" description="Polar residues" evidence="1">
    <location>
        <begin position="14"/>
        <end position="24"/>
    </location>
</feature>
<proteinExistence type="predicted"/>
<sequence>MCINASIPKETTRESGSFPHQSKLGSFQVKPSLRISDAADSESCCIDYCAKTGQIANSRPIQTFTLRMIPRLMTPDWLGGANGQTLVLGNPNGLNFLEVLTFHSLQSGIEGTFWKSTI</sequence>
<gene>
    <name evidence="2" type="ORF">AVEN_151684_1</name>
</gene>
<feature type="region of interest" description="Disordered" evidence="1">
    <location>
        <begin position="1"/>
        <end position="24"/>
    </location>
</feature>
<comment type="caution">
    <text evidence="2">The sequence shown here is derived from an EMBL/GenBank/DDBJ whole genome shotgun (WGS) entry which is preliminary data.</text>
</comment>
<evidence type="ECO:0000256" key="1">
    <source>
        <dbReference type="SAM" id="MobiDB-lite"/>
    </source>
</evidence>
<dbReference type="OrthoDB" id="10447575at2759"/>
<evidence type="ECO:0000313" key="2">
    <source>
        <dbReference type="EMBL" id="GBN71272.1"/>
    </source>
</evidence>
<dbReference type="AlphaFoldDB" id="A0A4Y2R690"/>
<keyword evidence="3" id="KW-1185">Reference proteome</keyword>
<organism evidence="2 3">
    <name type="scientific">Araneus ventricosus</name>
    <name type="common">Orbweaver spider</name>
    <name type="synonym">Epeira ventricosa</name>
    <dbReference type="NCBI Taxonomy" id="182803"/>
    <lineage>
        <taxon>Eukaryota</taxon>
        <taxon>Metazoa</taxon>
        <taxon>Ecdysozoa</taxon>
        <taxon>Arthropoda</taxon>
        <taxon>Chelicerata</taxon>
        <taxon>Arachnida</taxon>
        <taxon>Araneae</taxon>
        <taxon>Araneomorphae</taxon>
        <taxon>Entelegynae</taxon>
        <taxon>Araneoidea</taxon>
        <taxon>Araneidae</taxon>
        <taxon>Araneus</taxon>
    </lineage>
</organism>
<dbReference type="EMBL" id="BGPR01015949">
    <property type="protein sequence ID" value="GBN71272.1"/>
    <property type="molecule type" value="Genomic_DNA"/>
</dbReference>
<accession>A0A4Y2R690</accession>
<reference evidence="2 3" key="1">
    <citation type="journal article" date="2019" name="Sci. Rep.">
        <title>Orb-weaving spider Araneus ventricosus genome elucidates the spidroin gene catalogue.</title>
        <authorList>
            <person name="Kono N."/>
            <person name="Nakamura H."/>
            <person name="Ohtoshi R."/>
            <person name="Moran D.A.P."/>
            <person name="Shinohara A."/>
            <person name="Yoshida Y."/>
            <person name="Fujiwara M."/>
            <person name="Mori M."/>
            <person name="Tomita M."/>
            <person name="Arakawa K."/>
        </authorList>
    </citation>
    <scope>NUCLEOTIDE SEQUENCE [LARGE SCALE GENOMIC DNA]</scope>
</reference>
<dbReference type="Proteomes" id="UP000499080">
    <property type="component" value="Unassembled WGS sequence"/>
</dbReference>
<name>A0A4Y2R690_ARAVE</name>
<protein>
    <submittedName>
        <fullName evidence="2">Uncharacterized protein</fullName>
    </submittedName>
</protein>
<evidence type="ECO:0000313" key="3">
    <source>
        <dbReference type="Proteomes" id="UP000499080"/>
    </source>
</evidence>